<feature type="compositionally biased region" description="Basic and acidic residues" evidence="1">
    <location>
        <begin position="128"/>
        <end position="137"/>
    </location>
</feature>
<gene>
    <name evidence="2" type="ORF">PG991_009054</name>
</gene>
<comment type="caution">
    <text evidence="2">The sequence shown here is derived from an EMBL/GenBank/DDBJ whole genome shotgun (WGS) entry which is preliminary data.</text>
</comment>
<evidence type="ECO:0000313" key="2">
    <source>
        <dbReference type="EMBL" id="KAK8013461.1"/>
    </source>
</evidence>
<dbReference type="EMBL" id="JAQQWI010000013">
    <property type="protein sequence ID" value="KAK8013461.1"/>
    <property type="molecule type" value="Genomic_DNA"/>
</dbReference>
<dbReference type="Proteomes" id="UP001396898">
    <property type="component" value="Unassembled WGS sequence"/>
</dbReference>
<protein>
    <submittedName>
        <fullName evidence="2">Uncharacterized protein</fullName>
    </submittedName>
</protein>
<proteinExistence type="predicted"/>
<feature type="region of interest" description="Disordered" evidence="1">
    <location>
        <begin position="106"/>
        <end position="141"/>
    </location>
</feature>
<name>A0ABR1RKV0_9PEZI</name>
<organism evidence="2 3">
    <name type="scientific">Apiospora marii</name>
    <dbReference type="NCBI Taxonomy" id="335849"/>
    <lineage>
        <taxon>Eukaryota</taxon>
        <taxon>Fungi</taxon>
        <taxon>Dikarya</taxon>
        <taxon>Ascomycota</taxon>
        <taxon>Pezizomycotina</taxon>
        <taxon>Sordariomycetes</taxon>
        <taxon>Xylariomycetidae</taxon>
        <taxon>Amphisphaeriales</taxon>
        <taxon>Apiosporaceae</taxon>
        <taxon>Apiospora</taxon>
    </lineage>
</organism>
<evidence type="ECO:0000256" key="1">
    <source>
        <dbReference type="SAM" id="MobiDB-lite"/>
    </source>
</evidence>
<keyword evidence="3" id="KW-1185">Reference proteome</keyword>
<accession>A0ABR1RKV0</accession>
<sequence length="201" mass="21932">MKKTVWSISSLTRNVTARLRRLVSTPIKPTTHALVAVEPVGSSTAPQLSQSSCTPYSAAAHFLRYGQPDVDEPLFPASFGAKIAKCETGHAEYRIVGDPRLHLQVQAPPRRGLDPGGRRGLPSRQRAQVRDAREQPPRHLRRRSYAGLYGAAVAAVLAAGRGDKLEPQLGPCEFLSPIAFKTILIRAAKNWGSRRPHSSTD</sequence>
<evidence type="ECO:0000313" key="3">
    <source>
        <dbReference type="Proteomes" id="UP001396898"/>
    </source>
</evidence>
<reference evidence="2 3" key="1">
    <citation type="submission" date="2023-01" db="EMBL/GenBank/DDBJ databases">
        <title>Analysis of 21 Apiospora genomes using comparative genomics revels a genus with tremendous synthesis potential of carbohydrate active enzymes and secondary metabolites.</title>
        <authorList>
            <person name="Sorensen T."/>
        </authorList>
    </citation>
    <scope>NUCLEOTIDE SEQUENCE [LARGE SCALE GENOMIC DNA]</scope>
    <source>
        <strain evidence="2 3">CBS 20057</strain>
    </source>
</reference>